<feature type="transmembrane region" description="Helical" evidence="14">
    <location>
        <begin position="223"/>
        <end position="244"/>
    </location>
</feature>
<evidence type="ECO:0000256" key="1">
    <source>
        <dbReference type="ARBA" id="ARBA00004141"/>
    </source>
</evidence>
<evidence type="ECO:0000313" key="17">
    <source>
        <dbReference type="Proteomes" id="UP000265663"/>
    </source>
</evidence>
<name>A0A3M7MA38_9PLEO</name>
<evidence type="ECO:0000256" key="11">
    <source>
        <dbReference type="ARBA" id="ARBA00023160"/>
    </source>
</evidence>
<comment type="similarity">
    <text evidence="3 14">Belongs to the very long-chain fatty acids dehydratase HACD family.</text>
</comment>
<dbReference type="GO" id="GO:0030497">
    <property type="term" value="P:fatty acid elongation"/>
    <property type="evidence" value="ECO:0007669"/>
    <property type="project" value="TreeGrafter"/>
</dbReference>
<evidence type="ECO:0000256" key="9">
    <source>
        <dbReference type="ARBA" id="ARBA00023098"/>
    </source>
</evidence>
<evidence type="ECO:0000256" key="13">
    <source>
        <dbReference type="ARBA" id="ARBA00036671"/>
    </source>
</evidence>
<keyword evidence="8 14" id="KW-1133">Transmembrane helix</keyword>
<keyword evidence="7 14" id="KW-0276">Fatty acid metabolism</keyword>
<dbReference type="PANTHER" id="PTHR11035:SF3">
    <property type="entry name" value="VERY-LONG-CHAIN (3R)-3-HYDROXYACYL-COA DEHYDRATASE"/>
    <property type="match status" value="1"/>
</dbReference>
<organism evidence="16 17">
    <name type="scientific">Pyrenophora seminiperda CCB06</name>
    <dbReference type="NCBI Taxonomy" id="1302712"/>
    <lineage>
        <taxon>Eukaryota</taxon>
        <taxon>Fungi</taxon>
        <taxon>Dikarya</taxon>
        <taxon>Ascomycota</taxon>
        <taxon>Pezizomycotina</taxon>
        <taxon>Dothideomycetes</taxon>
        <taxon>Pleosporomycetidae</taxon>
        <taxon>Pleosporales</taxon>
        <taxon>Pleosporineae</taxon>
        <taxon>Pleosporaceae</taxon>
        <taxon>Pyrenophora</taxon>
    </lineage>
</organism>
<evidence type="ECO:0000256" key="3">
    <source>
        <dbReference type="ARBA" id="ARBA00007811"/>
    </source>
</evidence>
<feature type="transmembrane region" description="Helical" evidence="14">
    <location>
        <begin position="251"/>
        <end position="269"/>
    </location>
</feature>
<comment type="function">
    <text evidence="14">Catalyzes the third of the four reactions of the long-chain fatty acids elongation cycle. This endoplasmic reticulum-bound enzymatic process, allows the addition of two carbons to the chain of long- and very long-chain fatty acids/VLCFAs per cycle. This enzyme catalyzes the dehydration of the 3-hydroxyacyl-CoA intermediate into trans-2,3-enoyl-CoA, within each cycle of fatty acid elongation. Thereby, it participates to the production of VLCFAs of different chain lengths that are involved in multiple biological processes as precursors of membrane lipids and lipid mediators.</text>
</comment>
<dbReference type="Pfam" id="PF04387">
    <property type="entry name" value="PTPLA"/>
    <property type="match status" value="1"/>
</dbReference>
<keyword evidence="11 14" id="KW-0275">Fatty acid biosynthesis</keyword>
<accession>A0A3M7MA38</accession>
<evidence type="ECO:0000256" key="2">
    <source>
        <dbReference type="ARBA" id="ARBA00005194"/>
    </source>
</evidence>
<keyword evidence="12 14" id="KW-0456">Lyase</keyword>
<evidence type="ECO:0000256" key="6">
    <source>
        <dbReference type="ARBA" id="ARBA00022692"/>
    </source>
</evidence>
<feature type="transmembrane region" description="Helical" evidence="14">
    <location>
        <begin position="281"/>
        <end position="303"/>
    </location>
</feature>
<dbReference type="GO" id="GO:0005789">
    <property type="term" value="C:endoplasmic reticulum membrane"/>
    <property type="evidence" value="ECO:0007669"/>
    <property type="project" value="UniProtKB-SubCell"/>
</dbReference>
<dbReference type="Proteomes" id="UP000265663">
    <property type="component" value="Unassembled WGS sequence"/>
</dbReference>
<keyword evidence="14" id="KW-0256">Endoplasmic reticulum</keyword>
<gene>
    <name evidence="16" type="ORF">GMOD_00005946</name>
</gene>
<dbReference type="PANTHER" id="PTHR11035">
    <property type="entry name" value="VERY-LONG-CHAIN (3R)-3-HYDROXYACYL-COA DEHYDRATASE"/>
    <property type="match status" value="1"/>
</dbReference>
<dbReference type="EC" id="4.2.1.134" evidence="4 14"/>
<evidence type="ECO:0000256" key="15">
    <source>
        <dbReference type="SAM" id="MobiDB-lite"/>
    </source>
</evidence>
<evidence type="ECO:0000256" key="14">
    <source>
        <dbReference type="RuleBase" id="RU363109"/>
    </source>
</evidence>
<dbReference type="GO" id="GO:0102158">
    <property type="term" value="F:very-long-chain (3R)-3-hydroxyacyl-CoA dehydratase activity"/>
    <property type="evidence" value="ECO:0007669"/>
    <property type="project" value="UniProtKB-EC"/>
</dbReference>
<protein>
    <recommendedName>
        <fullName evidence="4 14">Very-long-chain (3R)-3-hydroxyacyl-CoA dehydratase</fullName>
        <ecNumber evidence="4 14">4.2.1.134</ecNumber>
    </recommendedName>
</protein>
<keyword evidence="6 14" id="KW-0812">Transmembrane</keyword>
<dbReference type="UniPathway" id="UPA00094"/>
<reference evidence="16 17" key="1">
    <citation type="journal article" date="2014" name="PLoS ONE">
        <title>De novo Genome Assembly of the Fungal Plant Pathogen Pyrenophora semeniperda.</title>
        <authorList>
            <person name="Soliai M.M."/>
            <person name="Meyer S.E."/>
            <person name="Udall J.A."/>
            <person name="Elzinga D.E."/>
            <person name="Hermansen R.A."/>
            <person name="Bodily P.M."/>
            <person name="Hart A.A."/>
            <person name="Coleman C.E."/>
        </authorList>
    </citation>
    <scope>NUCLEOTIDE SEQUENCE [LARGE SCALE GENOMIC DNA]</scope>
    <source>
        <strain evidence="16 17">CCB06</strain>
        <tissue evidence="16">Mycelium</tissue>
    </source>
</reference>
<dbReference type="InterPro" id="IPR007482">
    <property type="entry name" value="Tyr_Pase-like_PTPLA"/>
</dbReference>
<feature type="compositionally biased region" description="Polar residues" evidence="15">
    <location>
        <begin position="54"/>
        <end position="71"/>
    </location>
</feature>
<sequence length="315" mass="34835">MISSHVGPRHRPRQASKGLQAHHQSIIDPRRQYPQLITLTTLSVHLAREKSSRHQVQLNPTNTTMTAQSKAGQAAAPNDQRPAKQSSVKNAYLLAYNALSAALWLGVLVQTVTIGGQEIKNAQKAGAFFGSDDWVTATKRGLASGKVYDNLEVYTRMVQSLAGMEVLHSLFGIVRAPLLTTLMQVSSRFLLVHLIASPAAFPASTRHSPAYSTMLLAWSVTEVIRYSYFVFSLSGVGVPALWTWLRYNTFLVLYPLGIASECWLVYTAIPLAKQWNEGAAYALWGILAIYVPGSYVLFTHMLAQRRKIARQARVV</sequence>
<dbReference type="AlphaFoldDB" id="A0A3M7MA38"/>
<evidence type="ECO:0000256" key="5">
    <source>
        <dbReference type="ARBA" id="ARBA00022516"/>
    </source>
</evidence>
<dbReference type="OrthoDB" id="46988at2759"/>
<comment type="catalytic activity">
    <reaction evidence="13 14">
        <text>a very-long-chain (3R)-3-hydroxyacyl-CoA = a very-long-chain (2E)-enoyl-CoA + H2O</text>
        <dbReference type="Rhea" id="RHEA:45812"/>
        <dbReference type="ChEBI" id="CHEBI:15377"/>
        <dbReference type="ChEBI" id="CHEBI:83728"/>
        <dbReference type="ChEBI" id="CHEBI:85440"/>
        <dbReference type="EC" id="4.2.1.134"/>
    </reaction>
</comment>
<comment type="caution">
    <text evidence="14">Lacks conserved residue(s) required for the propagation of feature annotation.</text>
</comment>
<keyword evidence="10 14" id="KW-0472">Membrane</keyword>
<evidence type="ECO:0000256" key="8">
    <source>
        <dbReference type="ARBA" id="ARBA00022989"/>
    </source>
</evidence>
<keyword evidence="5 14" id="KW-0444">Lipid biosynthesis</keyword>
<feature type="region of interest" description="Disordered" evidence="15">
    <location>
        <begin position="50"/>
        <end position="83"/>
    </location>
</feature>
<evidence type="ECO:0000256" key="10">
    <source>
        <dbReference type="ARBA" id="ARBA00023136"/>
    </source>
</evidence>
<comment type="pathway">
    <text evidence="2 14">Lipid metabolism; fatty acid biosynthesis.</text>
</comment>
<evidence type="ECO:0000256" key="4">
    <source>
        <dbReference type="ARBA" id="ARBA00013122"/>
    </source>
</evidence>
<feature type="region of interest" description="Disordered" evidence="15">
    <location>
        <begin position="1"/>
        <end position="27"/>
    </location>
</feature>
<evidence type="ECO:0000313" key="16">
    <source>
        <dbReference type="EMBL" id="RMZ71393.1"/>
    </source>
</evidence>
<proteinExistence type="inferred from homology"/>
<keyword evidence="9 14" id="KW-0443">Lipid metabolism</keyword>
<comment type="subcellular location">
    <subcellularLocation>
        <location evidence="14">Endoplasmic reticulum membrane</location>
        <topology evidence="14">Multi-pass membrane protein</topology>
    </subcellularLocation>
    <subcellularLocation>
        <location evidence="1">Membrane</location>
        <topology evidence="1">Multi-pass membrane protein</topology>
    </subcellularLocation>
</comment>
<evidence type="ECO:0000256" key="12">
    <source>
        <dbReference type="ARBA" id="ARBA00023239"/>
    </source>
</evidence>
<dbReference type="GO" id="GO:0030148">
    <property type="term" value="P:sphingolipid biosynthetic process"/>
    <property type="evidence" value="ECO:0007669"/>
    <property type="project" value="TreeGrafter"/>
</dbReference>
<keyword evidence="17" id="KW-1185">Reference proteome</keyword>
<dbReference type="GO" id="GO:0042761">
    <property type="term" value="P:very long-chain fatty acid biosynthetic process"/>
    <property type="evidence" value="ECO:0007669"/>
    <property type="project" value="TreeGrafter"/>
</dbReference>
<dbReference type="EMBL" id="KE747826">
    <property type="protein sequence ID" value="RMZ71393.1"/>
    <property type="molecule type" value="Genomic_DNA"/>
</dbReference>
<evidence type="ECO:0000256" key="7">
    <source>
        <dbReference type="ARBA" id="ARBA00022832"/>
    </source>
</evidence>